<dbReference type="EMBL" id="AGBB01000170">
    <property type="protein sequence ID" value="EGY78405.1"/>
    <property type="molecule type" value="Genomic_DNA"/>
</dbReference>
<dbReference type="HOGENOM" id="CLU_2586637_0_0_9"/>
<dbReference type="STRING" id="997350.HMPREF9129_1746"/>
<reference evidence="1 2" key="1">
    <citation type="submission" date="2011-06" db="EMBL/GenBank/DDBJ databases">
        <authorList>
            <person name="Muzny D."/>
            <person name="Qin X."/>
            <person name="Deng J."/>
            <person name="Jiang H."/>
            <person name="Liu Y."/>
            <person name="Qu J."/>
            <person name="Song X.-Z."/>
            <person name="Zhang L."/>
            <person name="Thornton R."/>
            <person name="Coyle M."/>
            <person name="Francisco L."/>
            <person name="Jackson L."/>
            <person name="Javaid M."/>
            <person name="Korchina V."/>
            <person name="Kovar C."/>
            <person name="Mata R."/>
            <person name="Mathew T."/>
            <person name="Ngo R."/>
            <person name="Nguyen L."/>
            <person name="Nguyen N."/>
            <person name="Okwuonu G."/>
            <person name="Ongeri F."/>
            <person name="Pham C."/>
            <person name="Simmons D."/>
            <person name="Wilczek-Boney K."/>
            <person name="Hale W."/>
            <person name="Jakkamsetti A."/>
            <person name="Pham P."/>
            <person name="Ruth R."/>
            <person name="San Lucas F."/>
            <person name="Warren J."/>
            <person name="Zhang J."/>
            <person name="Zhao Z."/>
            <person name="Zhou C."/>
            <person name="Zhu D."/>
            <person name="Lee S."/>
            <person name="Bess C."/>
            <person name="Blankenburg K."/>
            <person name="Forbes L."/>
            <person name="Fu Q."/>
            <person name="Gubbala S."/>
            <person name="Hirani K."/>
            <person name="Jayaseelan J.C."/>
            <person name="Lara F."/>
            <person name="Munidasa M."/>
            <person name="Palculict T."/>
            <person name="Patil S."/>
            <person name="Pu L.-L."/>
            <person name="Saada N."/>
            <person name="Tang L."/>
            <person name="Weissenberger G."/>
            <person name="Zhu Y."/>
            <person name="Hemphill L."/>
            <person name="Shang Y."/>
            <person name="Youmans B."/>
            <person name="Ayvaz T."/>
            <person name="Ross M."/>
            <person name="Santibanez J."/>
            <person name="Aqrawi P."/>
            <person name="Gross S."/>
            <person name="Joshi V."/>
            <person name="Fowler G."/>
            <person name="Nazareth L."/>
            <person name="Reid J."/>
            <person name="Worley K."/>
            <person name="Petrosino J."/>
            <person name="Highlander S."/>
            <person name="Gibbs R."/>
        </authorList>
    </citation>
    <scope>NUCLEOTIDE SEQUENCE [LARGE SCALE GENOMIC DNA]</scope>
    <source>
        <strain evidence="1 2">ATCC 29427</strain>
    </source>
</reference>
<dbReference type="PATRIC" id="fig|997350.3.peg.1674"/>
<accession>G4D5R6</accession>
<sequence>MKKDYKKTEKQLKGDRTLAPEVELLKKLKDILESGSPARNLDISDEEKKFLKIINYLVIKVLYMLQTYPKMKLAVTKKMN</sequence>
<dbReference type="AlphaFoldDB" id="G4D5R6"/>
<dbReference type="Proteomes" id="UP000003422">
    <property type="component" value="Unassembled WGS sequence"/>
</dbReference>
<dbReference type="InterPro" id="IPR023192">
    <property type="entry name" value="TGS-like_dom_sf"/>
</dbReference>
<organism evidence="1 2">
    <name type="scientific">Peptoniphilus indolicus ATCC 29427</name>
    <dbReference type="NCBI Taxonomy" id="997350"/>
    <lineage>
        <taxon>Bacteria</taxon>
        <taxon>Bacillati</taxon>
        <taxon>Bacillota</taxon>
        <taxon>Tissierellia</taxon>
        <taxon>Tissierellales</taxon>
        <taxon>Peptoniphilaceae</taxon>
        <taxon>Peptoniphilus</taxon>
    </lineage>
</organism>
<evidence type="ECO:0000313" key="1">
    <source>
        <dbReference type="EMBL" id="EGY78405.1"/>
    </source>
</evidence>
<proteinExistence type="predicted"/>
<dbReference type="Gene3D" id="1.10.150.300">
    <property type="entry name" value="TGS-like domain"/>
    <property type="match status" value="1"/>
</dbReference>
<comment type="caution">
    <text evidence="1">The sequence shown here is derived from an EMBL/GenBank/DDBJ whole genome shotgun (WGS) entry which is preliminary data.</text>
</comment>
<gene>
    <name evidence="1" type="ORF">HMPREF9129_1746</name>
</gene>
<protein>
    <submittedName>
        <fullName evidence="1">GTP-binding protein</fullName>
    </submittedName>
</protein>
<evidence type="ECO:0000313" key="2">
    <source>
        <dbReference type="Proteomes" id="UP000003422"/>
    </source>
</evidence>
<name>G4D5R6_9FIRM</name>
<keyword evidence="2" id="KW-1185">Reference proteome</keyword>